<dbReference type="InterPro" id="IPR032675">
    <property type="entry name" value="LRR_dom_sf"/>
</dbReference>
<dbReference type="AlphaFoldDB" id="A0AAD7IY79"/>
<dbReference type="EMBL" id="JARKIB010000057">
    <property type="protein sequence ID" value="KAJ7752943.1"/>
    <property type="molecule type" value="Genomic_DNA"/>
</dbReference>
<protein>
    <submittedName>
        <fullName evidence="1">Uncharacterized protein</fullName>
    </submittedName>
</protein>
<dbReference type="SUPFAM" id="SSF52047">
    <property type="entry name" value="RNI-like"/>
    <property type="match status" value="1"/>
</dbReference>
<sequence length="489" mass="54875">MEAKAIQLTKRIDDVPYKVCSCWPNCTAETACQDYGKYDQLLAEIEAFDIDLNEAYPWPTYLSELLKAAHRKLFSSTVDDPFALGSRRGQLIKKWDRLQVRAVGNAWSRRFPGLAHTAPLPVEMVSAIASNHVADTHPIPQKMWREQTDFLINFALVCKTWNHVAREMLYRGCIRLYSPLSVENLHRTLSSDAPAPRPILDLILGPFIYPSKPVQLLTLCTFLEVLEISSADLDYSEGGFPDDFVHLRELRLSAVNLRMLAPLITKCPNLRTLQVDDFQNFSGRLRLFPSGGPPPGDSLSDTPKPCYNLRELYLKDGMLTEEQALWLFSSSSDTLERASLAGIYSPALPSILKSSVKFLQLEESDMHNAPLAGTLPEYTSLEALRLVGSEWPWASLFTDMTQPLRELSISWSPAGFAALAAALEQRSWQPTIRSIAAFFRDPAVGRLAEVEAHPAARQLKVICTARAVMLQWFSVHESSVLPITPLRFD</sequence>
<evidence type="ECO:0000313" key="2">
    <source>
        <dbReference type="Proteomes" id="UP001215598"/>
    </source>
</evidence>
<gene>
    <name evidence="1" type="ORF">B0H16DRAFT_1545451</name>
</gene>
<name>A0AAD7IY79_9AGAR</name>
<dbReference type="Gene3D" id="3.80.10.10">
    <property type="entry name" value="Ribonuclease Inhibitor"/>
    <property type="match status" value="1"/>
</dbReference>
<proteinExistence type="predicted"/>
<organism evidence="1 2">
    <name type="scientific">Mycena metata</name>
    <dbReference type="NCBI Taxonomy" id="1033252"/>
    <lineage>
        <taxon>Eukaryota</taxon>
        <taxon>Fungi</taxon>
        <taxon>Dikarya</taxon>
        <taxon>Basidiomycota</taxon>
        <taxon>Agaricomycotina</taxon>
        <taxon>Agaricomycetes</taxon>
        <taxon>Agaricomycetidae</taxon>
        <taxon>Agaricales</taxon>
        <taxon>Marasmiineae</taxon>
        <taxon>Mycenaceae</taxon>
        <taxon>Mycena</taxon>
    </lineage>
</organism>
<feature type="non-terminal residue" evidence="1">
    <location>
        <position position="1"/>
    </location>
</feature>
<dbReference type="Proteomes" id="UP001215598">
    <property type="component" value="Unassembled WGS sequence"/>
</dbReference>
<evidence type="ECO:0000313" key="1">
    <source>
        <dbReference type="EMBL" id="KAJ7752943.1"/>
    </source>
</evidence>
<keyword evidence="2" id="KW-1185">Reference proteome</keyword>
<reference evidence="1" key="1">
    <citation type="submission" date="2023-03" db="EMBL/GenBank/DDBJ databases">
        <title>Massive genome expansion in bonnet fungi (Mycena s.s.) driven by repeated elements and novel gene families across ecological guilds.</title>
        <authorList>
            <consortium name="Lawrence Berkeley National Laboratory"/>
            <person name="Harder C.B."/>
            <person name="Miyauchi S."/>
            <person name="Viragh M."/>
            <person name="Kuo A."/>
            <person name="Thoen E."/>
            <person name="Andreopoulos B."/>
            <person name="Lu D."/>
            <person name="Skrede I."/>
            <person name="Drula E."/>
            <person name="Henrissat B."/>
            <person name="Morin E."/>
            <person name="Kohler A."/>
            <person name="Barry K."/>
            <person name="LaButti K."/>
            <person name="Morin E."/>
            <person name="Salamov A."/>
            <person name="Lipzen A."/>
            <person name="Mereny Z."/>
            <person name="Hegedus B."/>
            <person name="Baldrian P."/>
            <person name="Stursova M."/>
            <person name="Weitz H."/>
            <person name="Taylor A."/>
            <person name="Grigoriev I.V."/>
            <person name="Nagy L.G."/>
            <person name="Martin F."/>
            <person name="Kauserud H."/>
        </authorList>
    </citation>
    <scope>NUCLEOTIDE SEQUENCE</scope>
    <source>
        <strain evidence="1">CBHHK182m</strain>
    </source>
</reference>
<comment type="caution">
    <text evidence="1">The sequence shown here is derived from an EMBL/GenBank/DDBJ whole genome shotgun (WGS) entry which is preliminary data.</text>
</comment>
<accession>A0AAD7IY79</accession>